<protein>
    <submittedName>
        <fullName evidence="1">Uncharacterized protein</fullName>
    </submittedName>
</protein>
<dbReference type="AlphaFoldDB" id="A0A067MPV6"/>
<name>A0A067MPV6_BOTB1</name>
<reference evidence="2" key="1">
    <citation type="journal article" date="2014" name="Proc. Natl. Acad. Sci. U.S.A.">
        <title>Extensive sampling of basidiomycete genomes demonstrates inadequacy of the white-rot/brown-rot paradigm for wood decay fungi.</title>
        <authorList>
            <person name="Riley R."/>
            <person name="Salamov A.A."/>
            <person name="Brown D.W."/>
            <person name="Nagy L.G."/>
            <person name="Floudas D."/>
            <person name="Held B.W."/>
            <person name="Levasseur A."/>
            <person name="Lombard V."/>
            <person name="Morin E."/>
            <person name="Otillar R."/>
            <person name="Lindquist E.A."/>
            <person name="Sun H."/>
            <person name="LaButti K.M."/>
            <person name="Schmutz J."/>
            <person name="Jabbour D."/>
            <person name="Luo H."/>
            <person name="Baker S.E."/>
            <person name="Pisabarro A.G."/>
            <person name="Walton J.D."/>
            <person name="Blanchette R.A."/>
            <person name="Henrissat B."/>
            <person name="Martin F."/>
            <person name="Cullen D."/>
            <person name="Hibbett D.S."/>
            <person name="Grigoriev I.V."/>
        </authorList>
    </citation>
    <scope>NUCLEOTIDE SEQUENCE [LARGE SCALE GENOMIC DNA]</scope>
    <source>
        <strain evidence="2">FD-172 SS1</strain>
    </source>
</reference>
<accession>A0A067MPV6</accession>
<gene>
    <name evidence="1" type="ORF">BOTBODRAFT_33311</name>
</gene>
<evidence type="ECO:0000313" key="1">
    <source>
        <dbReference type="EMBL" id="KDQ13887.1"/>
    </source>
</evidence>
<dbReference type="Proteomes" id="UP000027195">
    <property type="component" value="Unassembled WGS sequence"/>
</dbReference>
<dbReference type="InParanoid" id="A0A067MPV6"/>
<proteinExistence type="predicted"/>
<dbReference type="HOGENOM" id="CLU_112524_0_0_1"/>
<sequence length="164" mass="17958">MANKFNALQDGLYYIRSISTADPNPGIGGSYVTASGPGQDLLAVPGVEKQAVRIPANLVIIELRSKFPSQWAVEKNKDSDLYTIRYVDNGSVSQDLGFWYETFEENTRLALHAPGNFTTQLATSFDIASVLSRPGPAPYSTCWLVLRKVILTRLAIFPKCAGSE</sequence>
<keyword evidence="2" id="KW-1185">Reference proteome</keyword>
<dbReference type="Gene3D" id="2.80.10.50">
    <property type="match status" value="1"/>
</dbReference>
<organism evidence="1 2">
    <name type="scientific">Botryobasidium botryosum (strain FD-172 SS1)</name>
    <dbReference type="NCBI Taxonomy" id="930990"/>
    <lineage>
        <taxon>Eukaryota</taxon>
        <taxon>Fungi</taxon>
        <taxon>Dikarya</taxon>
        <taxon>Basidiomycota</taxon>
        <taxon>Agaricomycotina</taxon>
        <taxon>Agaricomycetes</taxon>
        <taxon>Cantharellales</taxon>
        <taxon>Botryobasidiaceae</taxon>
        <taxon>Botryobasidium</taxon>
    </lineage>
</organism>
<dbReference type="EMBL" id="KL198041">
    <property type="protein sequence ID" value="KDQ13887.1"/>
    <property type="molecule type" value="Genomic_DNA"/>
</dbReference>
<evidence type="ECO:0000313" key="2">
    <source>
        <dbReference type="Proteomes" id="UP000027195"/>
    </source>
</evidence>